<keyword evidence="3" id="KW-0029">Amino-acid transport</keyword>
<organism evidence="5 6">
    <name type="scientific">Thalassococcus lentus</name>
    <dbReference type="NCBI Taxonomy" id="1210524"/>
    <lineage>
        <taxon>Bacteria</taxon>
        <taxon>Pseudomonadati</taxon>
        <taxon>Pseudomonadota</taxon>
        <taxon>Alphaproteobacteria</taxon>
        <taxon>Rhodobacterales</taxon>
        <taxon>Roseobacteraceae</taxon>
        <taxon>Thalassococcus</taxon>
    </lineage>
</organism>
<proteinExistence type="inferred from homology"/>
<dbReference type="Gene3D" id="3.40.50.2300">
    <property type="match status" value="2"/>
</dbReference>
<dbReference type="InterPro" id="IPR051010">
    <property type="entry name" value="BCAA_transport"/>
</dbReference>
<evidence type="ECO:0000313" key="5">
    <source>
        <dbReference type="EMBL" id="MDA7425697.1"/>
    </source>
</evidence>
<gene>
    <name evidence="5" type="ORF">PFY00_13270</name>
</gene>
<evidence type="ECO:0000256" key="2">
    <source>
        <dbReference type="ARBA" id="ARBA00022729"/>
    </source>
</evidence>
<reference evidence="5 6" key="1">
    <citation type="submission" date="2023-01" db="EMBL/GenBank/DDBJ databases">
        <title>Thalassococcus onchidii sp. nov., isolated from a marine invertebrate from the South China Sea.</title>
        <authorList>
            <person name="Xu S."/>
            <person name="Liu Z."/>
            <person name="Xu Y."/>
        </authorList>
    </citation>
    <scope>NUCLEOTIDE SEQUENCE [LARGE SCALE GENOMIC DNA]</scope>
    <source>
        <strain evidence="5 6">KCTC 32084</strain>
    </source>
</reference>
<accession>A0ABT4XUX9</accession>
<dbReference type="Proteomes" id="UP001210720">
    <property type="component" value="Unassembled WGS sequence"/>
</dbReference>
<feature type="domain" description="Leucine-binding protein" evidence="4">
    <location>
        <begin position="44"/>
        <end position="400"/>
    </location>
</feature>
<comment type="similarity">
    <text evidence="1">Belongs to the leucine-binding protein family.</text>
</comment>
<dbReference type="InterPro" id="IPR028081">
    <property type="entry name" value="Leu-bd"/>
</dbReference>
<dbReference type="SUPFAM" id="SSF53822">
    <property type="entry name" value="Periplasmic binding protein-like I"/>
    <property type="match status" value="1"/>
</dbReference>
<keyword evidence="3" id="KW-0813">Transport</keyword>
<dbReference type="PANTHER" id="PTHR30483:SF6">
    <property type="entry name" value="PERIPLASMIC BINDING PROTEIN OF ABC TRANSPORTER FOR NATURAL AMINO ACIDS"/>
    <property type="match status" value="1"/>
</dbReference>
<keyword evidence="2" id="KW-0732">Signal</keyword>
<comment type="caution">
    <text evidence="5">The sequence shown here is derived from an EMBL/GenBank/DDBJ whole genome shotgun (WGS) entry which is preliminary data.</text>
</comment>
<dbReference type="Pfam" id="PF13458">
    <property type="entry name" value="Peripla_BP_6"/>
    <property type="match status" value="1"/>
</dbReference>
<evidence type="ECO:0000313" key="6">
    <source>
        <dbReference type="Proteomes" id="UP001210720"/>
    </source>
</evidence>
<protein>
    <submittedName>
        <fullName evidence="5">ABC transporter substrate-binding protein</fullName>
    </submittedName>
</protein>
<dbReference type="RefSeq" id="WP_271433055.1">
    <property type="nucleotide sequence ID" value="NZ_JAQIOY010000004.1"/>
</dbReference>
<evidence type="ECO:0000256" key="1">
    <source>
        <dbReference type="ARBA" id="ARBA00010062"/>
    </source>
</evidence>
<keyword evidence="6" id="KW-1185">Reference proteome</keyword>
<dbReference type="EMBL" id="JAQIOY010000004">
    <property type="protein sequence ID" value="MDA7425697.1"/>
    <property type="molecule type" value="Genomic_DNA"/>
</dbReference>
<dbReference type="PANTHER" id="PTHR30483">
    <property type="entry name" value="LEUCINE-SPECIFIC-BINDING PROTEIN"/>
    <property type="match status" value="1"/>
</dbReference>
<dbReference type="InterPro" id="IPR028082">
    <property type="entry name" value="Peripla_BP_I"/>
</dbReference>
<evidence type="ECO:0000259" key="4">
    <source>
        <dbReference type="Pfam" id="PF13458"/>
    </source>
</evidence>
<name>A0ABT4XUX9_9RHOB</name>
<evidence type="ECO:0000256" key="3">
    <source>
        <dbReference type="ARBA" id="ARBA00022970"/>
    </source>
</evidence>
<sequence>MIDRRTFGKGLAATTTVLSAPLIFPSSGRAQSFTNDPRRSSQAEIGIMIAETGPYADEGLELLRGYLLAAEHVNGDGDGGVLSSFSSKALDGNGVLGKKISVVTGDTQTKSDAARASAKSLIEKDNVISIMGSSTSGAALATLDIAQQAGVIMMAGNPTTLEFTGARRSRFGFRHFRNEFISTRLLIQSLAAVFGRDRRVATVSFGRVGDAGHLASQAQNVGWEIGAQLNPGFFAPPQQVVANIVNSGVDTVLTNASGGILARLNQTLLSFGLFDRQINGKNLVFGAPNGSSGFFSSLQNSYIGLNWHWDNEELGSFEFTKSFGSKYGYPPSQDAHTAYTQMLLYADAVARAETFRPEGVFEALEGFEYSGTGNGQALYNGGDHQTYQTTYAAKVETGGKLAFLPPIDQPECRCPSLGGSDTCLLQYCSDEYQET</sequence>